<proteinExistence type="predicted"/>
<gene>
    <name evidence="1" type="ORF">GOP47_0006562</name>
</gene>
<dbReference type="EMBL" id="JABFUD020000006">
    <property type="protein sequence ID" value="KAI5078891.1"/>
    <property type="molecule type" value="Genomic_DNA"/>
</dbReference>
<dbReference type="Proteomes" id="UP000886520">
    <property type="component" value="Chromosome 6"/>
</dbReference>
<accession>A0A9D4V3V0</accession>
<dbReference type="AlphaFoldDB" id="A0A9D4V3V0"/>
<reference evidence="1" key="1">
    <citation type="submission" date="2021-01" db="EMBL/GenBank/DDBJ databases">
        <title>Adiantum capillus-veneris genome.</title>
        <authorList>
            <person name="Fang Y."/>
            <person name="Liao Q."/>
        </authorList>
    </citation>
    <scope>NUCLEOTIDE SEQUENCE</scope>
    <source>
        <strain evidence="1">H3</strain>
        <tissue evidence="1">Leaf</tissue>
    </source>
</reference>
<evidence type="ECO:0000313" key="1">
    <source>
        <dbReference type="EMBL" id="KAI5078891.1"/>
    </source>
</evidence>
<protein>
    <submittedName>
        <fullName evidence="1">Uncharacterized protein</fullName>
    </submittedName>
</protein>
<name>A0A9D4V3V0_ADICA</name>
<feature type="non-terminal residue" evidence="1">
    <location>
        <position position="191"/>
    </location>
</feature>
<organism evidence="1 2">
    <name type="scientific">Adiantum capillus-veneris</name>
    <name type="common">Maidenhair fern</name>
    <dbReference type="NCBI Taxonomy" id="13818"/>
    <lineage>
        <taxon>Eukaryota</taxon>
        <taxon>Viridiplantae</taxon>
        <taxon>Streptophyta</taxon>
        <taxon>Embryophyta</taxon>
        <taxon>Tracheophyta</taxon>
        <taxon>Polypodiopsida</taxon>
        <taxon>Polypodiidae</taxon>
        <taxon>Polypodiales</taxon>
        <taxon>Pteridineae</taxon>
        <taxon>Pteridaceae</taxon>
        <taxon>Vittarioideae</taxon>
        <taxon>Adiantum</taxon>
    </lineage>
</organism>
<keyword evidence="2" id="KW-1185">Reference proteome</keyword>
<dbReference type="OrthoDB" id="1969083at2759"/>
<evidence type="ECO:0000313" key="2">
    <source>
        <dbReference type="Proteomes" id="UP000886520"/>
    </source>
</evidence>
<sequence>MEEGVRKTWTFCGLPCLQLSSSPFAQHRPPLGLLSLFCDHLGLCNLCPPSSSNLRPQPSKQRPPLLLCDLSPYVLQPKSIGVSDMHQNGSVQLAREGDITRKVDLWLTFDQCKGYLKVRDVLDALDWDDVFYIDEKGFEIQISAHECGELQGFSTERFHADQILNVYGRIFFANEDPGAAVYDGIATLQEI</sequence>
<comment type="caution">
    <text evidence="1">The sequence shown here is derived from an EMBL/GenBank/DDBJ whole genome shotgun (WGS) entry which is preliminary data.</text>
</comment>